<name>A0AAD9FW56_PAPLA</name>
<keyword evidence="3" id="KW-1185">Reference proteome</keyword>
<feature type="region of interest" description="Disordered" evidence="1">
    <location>
        <begin position="26"/>
        <end position="61"/>
    </location>
</feature>
<gene>
    <name evidence="2" type="ORF">DB88DRAFT_470045</name>
</gene>
<proteinExistence type="predicted"/>
<dbReference type="EMBL" id="JAODAN010000001">
    <property type="protein sequence ID" value="KAK1927374.1"/>
    <property type="molecule type" value="Genomic_DNA"/>
</dbReference>
<organism evidence="2 3">
    <name type="scientific">Papiliotrema laurentii</name>
    <name type="common">Cryptococcus laurentii</name>
    <dbReference type="NCBI Taxonomy" id="5418"/>
    <lineage>
        <taxon>Eukaryota</taxon>
        <taxon>Fungi</taxon>
        <taxon>Dikarya</taxon>
        <taxon>Basidiomycota</taxon>
        <taxon>Agaricomycotina</taxon>
        <taxon>Tremellomycetes</taxon>
        <taxon>Tremellales</taxon>
        <taxon>Rhynchogastremaceae</taxon>
        <taxon>Papiliotrema</taxon>
    </lineage>
</organism>
<evidence type="ECO:0000256" key="1">
    <source>
        <dbReference type="SAM" id="MobiDB-lite"/>
    </source>
</evidence>
<feature type="region of interest" description="Disordered" evidence="1">
    <location>
        <begin position="331"/>
        <end position="350"/>
    </location>
</feature>
<evidence type="ECO:0000313" key="3">
    <source>
        <dbReference type="Proteomes" id="UP001182556"/>
    </source>
</evidence>
<feature type="region of interest" description="Disordered" evidence="1">
    <location>
        <begin position="432"/>
        <end position="460"/>
    </location>
</feature>
<sequence>MSNHPHVFSAHDTSVLSETSLMAATLPSRDNVPPAQGMTFKGSHRLSPGGKGSGSERGYSTRNMLTSLPADQRLFTILAMWPRDDCDYLAKRTQQLGLDKSESDNKASLLDLSRQISYPPTYKFLDMLGSAESMQIMTLAARAAVWHASNFTIQGAKTKAPPAWITRRRMIMEEILKCEDGIATPSDASQEITRLANQDFKEQRWFRKTDEHAVDEEQLARALGSLEQSLVNRSGKTPSQVPSHFQGPVLDPDAPEVEMALSNILTDTGTPPESHDRKGEHELGFQQSEPKEGTRCPASNQADEGVEAASPRNGALSEDFSWFGMANGSLSPSVTGPDQGPQYSSFLENGTPDYLSTSAGAGRQQWGAAGGASRRYDTSALGHVPSQDPMTPSQANAGTAAGDGFPAPYNHMTGDIWTDDMSLFPDIPDAIPFFSDDDPQTITIPPEVFFDTEGDPLTSQ</sequence>
<dbReference type="Proteomes" id="UP001182556">
    <property type="component" value="Unassembled WGS sequence"/>
</dbReference>
<evidence type="ECO:0000313" key="2">
    <source>
        <dbReference type="EMBL" id="KAK1927374.1"/>
    </source>
</evidence>
<feature type="compositionally biased region" description="Basic and acidic residues" evidence="1">
    <location>
        <begin position="273"/>
        <end position="294"/>
    </location>
</feature>
<protein>
    <submittedName>
        <fullName evidence="2">Uncharacterized protein</fullName>
    </submittedName>
</protein>
<dbReference type="AlphaFoldDB" id="A0AAD9FW56"/>
<comment type="caution">
    <text evidence="2">The sequence shown here is derived from an EMBL/GenBank/DDBJ whole genome shotgun (WGS) entry which is preliminary data.</text>
</comment>
<feature type="region of interest" description="Disordered" evidence="1">
    <location>
        <begin position="265"/>
        <end position="311"/>
    </location>
</feature>
<feature type="region of interest" description="Disordered" evidence="1">
    <location>
        <begin position="230"/>
        <end position="253"/>
    </location>
</feature>
<reference evidence="2" key="1">
    <citation type="submission" date="2023-02" db="EMBL/GenBank/DDBJ databases">
        <title>Identification and recombinant expression of a fungal hydrolase from Papiliotrema laurentii that hydrolyzes apple cutin and clears colloidal polyester polyurethane.</title>
        <authorList>
            <consortium name="DOE Joint Genome Institute"/>
            <person name="Roman V.A."/>
            <person name="Bojanowski C."/>
            <person name="Crable B.R."/>
            <person name="Wagner D.N."/>
            <person name="Hung C.S."/>
            <person name="Nadeau L.J."/>
            <person name="Schratz L."/>
            <person name="Haridas S."/>
            <person name="Pangilinan J."/>
            <person name="Lipzen A."/>
            <person name="Na H."/>
            <person name="Yan M."/>
            <person name="Ng V."/>
            <person name="Grigoriev I.V."/>
            <person name="Spatafora J.W."/>
            <person name="Barlow D."/>
            <person name="Biffinger J."/>
            <person name="Kelley-Loughnane N."/>
            <person name="Varaljay V.A."/>
            <person name="Crookes-Goodson W.J."/>
        </authorList>
    </citation>
    <scope>NUCLEOTIDE SEQUENCE</scope>
    <source>
        <strain evidence="2">5307AH</strain>
    </source>
</reference>
<accession>A0AAD9FW56</accession>
<feature type="compositionally biased region" description="Polar residues" evidence="1">
    <location>
        <begin position="331"/>
        <end position="348"/>
    </location>
</feature>
<feature type="compositionally biased region" description="Polar residues" evidence="1">
    <location>
        <begin position="230"/>
        <end position="243"/>
    </location>
</feature>